<dbReference type="CDD" id="cd00555">
    <property type="entry name" value="Maf"/>
    <property type="match status" value="1"/>
</dbReference>
<dbReference type="Pfam" id="PF02545">
    <property type="entry name" value="Maf"/>
    <property type="match status" value="1"/>
</dbReference>
<accession>A0ABR4NGH5</accession>
<dbReference type="Gene3D" id="3.90.950.10">
    <property type="match status" value="1"/>
</dbReference>
<keyword evidence="2" id="KW-0378">Hydrolase</keyword>
<proteinExistence type="inferred from homology"/>
<evidence type="ECO:0000256" key="2">
    <source>
        <dbReference type="ARBA" id="ARBA00022801"/>
    </source>
</evidence>
<gene>
    <name evidence="3" type="ORF">HK105_202034</name>
</gene>
<sequence length="196" mass="21666">MRDWAVTKRLSGRVLGVEFRVVPSTFEETLDKALFPSPADYVRQNALEKAREVYARLQSESPIVIGSDSIVVQDNIIFEKPQSDDDARRMMRLFSGRSHKVLTAVAILAPNAAKGGACETFVCVEETDVEFGDLSDDLIEAYVATGEHTDKAGGYGYQALGALFVTRISGCYYNIVGFPLFRVRKMLEDMVAQGVL</sequence>
<dbReference type="InterPro" id="IPR003697">
    <property type="entry name" value="Maf-like"/>
</dbReference>
<dbReference type="PIRSF" id="PIRSF006305">
    <property type="entry name" value="Maf"/>
    <property type="match status" value="1"/>
</dbReference>
<dbReference type="NCBIfam" id="TIGR00172">
    <property type="entry name" value="maf"/>
    <property type="match status" value="1"/>
</dbReference>
<dbReference type="HAMAP" id="MF_00528">
    <property type="entry name" value="Maf"/>
    <property type="match status" value="1"/>
</dbReference>
<dbReference type="SUPFAM" id="SSF52972">
    <property type="entry name" value="ITPase-like"/>
    <property type="match status" value="1"/>
</dbReference>
<protein>
    <submittedName>
        <fullName evidence="3">Uncharacterized protein</fullName>
    </submittedName>
</protein>
<name>A0ABR4NGH5_9FUNG</name>
<evidence type="ECO:0000313" key="3">
    <source>
        <dbReference type="EMBL" id="KAL2918633.1"/>
    </source>
</evidence>
<dbReference type="PANTHER" id="PTHR43213:SF5">
    <property type="entry name" value="BIFUNCTIONAL DTTP_UTP PYROPHOSPHATASE_METHYLTRANSFERASE PROTEIN-RELATED"/>
    <property type="match status" value="1"/>
</dbReference>
<evidence type="ECO:0000313" key="4">
    <source>
        <dbReference type="Proteomes" id="UP001527925"/>
    </source>
</evidence>
<comment type="cofactor">
    <cofactor evidence="1">
        <name>a divalent metal cation</name>
        <dbReference type="ChEBI" id="CHEBI:60240"/>
    </cofactor>
</comment>
<organism evidence="3 4">
    <name type="scientific">Polyrhizophydium stewartii</name>
    <dbReference type="NCBI Taxonomy" id="2732419"/>
    <lineage>
        <taxon>Eukaryota</taxon>
        <taxon>Fungi</taxon>
        <taxon>Fungi incertae sedis</taxon>
        <taxon>Chytridiomycota</taxon>
        <taxon>Chytridiomycota incertae sedis</taxon>
        <taxon>Chytridiomycetes</taxon>
        <taxon>Rhizophydiales</taxon>
        <taxon>Rhizophydiales incertae sedis</taxon>
        <taxon>Polyrhizophydium</taxon>
    </lineage>
</organism>
<dbReference type="Proteomes" id="UP001527925">
    <property type="component" value="Unassembled WGS sequence"/>
</dbReference>
<keyword evidence="4" id="KW-1185">Reference proteome</keyword>
<comment type="caution">
    <text evidence="3">The sequence shown here is derived from an EMBL/GenBank/DDBJ whole genome shotgun (WGS) entry which is preliminary data.</text>
</comment>
<dbReference type="PANTHER" id="PTHR43213">
    <property type="entry name" value="BIFUNCTIONAL DTTP/UTP PYROPHOSPHATASE/METHYLTRANSFERASE PROTEIN-RELATED"/>
    <property type="match status" value="1"/>
</dbReference>
<dbReference type="InterPro" id="IPR029001">
    <property type="entry name" value="ITPase-like_fam"/>
</dbReference>
<reference evidence="3 4" key="1">
    <citation type="submission" date="2023-09" db="EMBL/GenBank/DDBJ databases">
        <title>Pangenome analysis of Batrachochytrium dendrobatidis and related Chytrids.</title>
        <authorList>
            <person name="Yacoub M.N."/>
            <person name="Stajich J.E."/>
            <person name="James T.Y."/>
        </authorList>
    </citation>
    <scope>NUCLEOTIDE SEQUENCE [LARGE SCALE GENOMIC DNA]</scope>
    <source>
        <strain evidence="3 4">JEL0888</strain>
    </source>
</reference>
<evidence type="ECO:0000256" key="1">
    <source>
        <dbReference type="ARBA" id="ARBA00001968"/>
    </source>
</evidence>
<dbReference type="EMBL" id="JADGIZ020000006">
    <property type="protein sequence ID" value="KAL2918633.1"/>
    <property type="molecule type" value="Genomic_DNA"/>
</dbReference>